<dbReference type="InterPro" id="IPR013324">
    <property type="entry name" value="RNA_pol_sigma_r3/r4-like"/>
</dbReference>
<dbReference type="SUPFAM" id="SSF88659">
    <property type="entry name" value="Sigma3 and sigma4 domains of RNA polymerase sigma factors"/>
    <property type="match status" value="2"/>
</dbReference>
<dbReference type="GO" id="GO:0006352">
    <property type="term" value="P:DNA-templated transcription initiation"/>
    <property type="evidence" value="ECO:0007669"/>
    <property type="project" value="InterPro"/>
</dbReference>
<dbReference type="AlphaFoldDB" id="A0A5C8P282"/>
<organism evidence="8 9">
    <name type="scientific">Cerasibacillus terrae</name>
    <dbReference type="NCBI Taxonomy" id="2498845"/>
    <lineage>
        <taxon>Bacteria</taxon>
        <taxon>Bacillati</taxon>
        <taxon>Bacillota</taxon>
        <taxon>Bacilli</taxon>
        <taxon>Bacillales</taxon>
        <taxon>Bacillaceae</taxon>
        <taxon>Cerasibacillus</taxon>
    </lineage>
</organism>
<dbReference type="Gene3D" id="1.10.1740.10">
    <property type="match status" value="1"/>
</dbReference>
<evidence type="ECO:0000259" key="6">
    <source>
        <dbReference type="PROSITE" id="PS00715"/>
    </source>
</evidence>
<dbReference type="GO" id="GO:0003899">
    <property type="term" value="F:DNA-directed RNA polymerase activity"/>
    <property type="evidence" value="ECO:0007669"/>
    <property type="project" value="InterPro"/>
</dbReference>
<name>A0A5C8P282_9BACI</name>
<evidence type="ECO:0000256" key="4">
    <source>
        <dbReference type="ARBA" id="ARBA00023163"/>
    </source>
</evidence>
<keyword evidence="2 5" id="KW-0731">Sigma factor</keyword>
<keyword evidence="9" id="KW-1185">Reference proteome</keyword>
<evidence type="ECO:0000256" key="3">
    <source>
        <dbReference type="ARBA" id="ARBA00023125"/>
    </source>
</evidence>
<dbReference type="GO" id="GO:0003677">
    <property type="term" value="F:DNA binding"/>
    <property type="evidence" value="ECO:0007669"/>
    <property type="project" value="UniProtKB-KW"/>
</dbReference>
<reference evidence="8 9" key="1">
    <citation type="submission" date="2019-06" db="EMBL/GenBank/DDBJ databases">
        <title>Cerasibacillus sp. nov., isolated from maize field.</title>
        <authorList>
            <person name="Lin S.-Y."/>
            <person name="Tsai C.-F."/>
            <person name="Young C.-C."/>
        </authorList>
    </citation>
    <scope>NUCLEOTIDE SEQUENCE [LARGE SCALE GENOMIC DNA]</scope>
    <source>
        <strain evidence="8 9">CC-CFT480</strain>
    </source>
</reference>
<dbReference type="NCBIfam" id="TIGR02937">
    <property type="entry name" value="sigma70-ECF"/>
    <property type="match status" value="1"/>
</dbReference>
<keyword evidence="4 5" id="KW-0804">Transcription</keyword>
<evidence type="ECO:0000313" key="8">
    <source>
        <dbReference type="EMBL" id="TXL67705.1"/>
    </source>
</evidence>
<dbReference type="GO" id="GO:0016987">
    <property type="term" value="F:sigma factor activity"/>
    <property type="evidence" value="ECO:0007669"/>
    <property type="project" value="UniProtKB-KW"/>
</dbReference>
<evidence type="ECO:0000256" key="2">
    <source>
        <dbReference type="ARBA" id="ARBA00023082"/>
    </source>
</evidence>
<dbReference type="InterPro" id="IPR007630">
    <property type="entry name" value="RNA_pol_sigma70_r4"/>
</dbReference>
<sequence length="259" mass="30090">MSSKLSSLEKKLWNNWLTNKNNDAANQLIEHYMYLVFFHTERVATHLPVNINKDDLISFGMVGLYDALKKFEINRGLKFDTYAAFRIRGAIIDGLRKEDWVPRSIRDKMKKIEEASQKLEQQLQRQPTSEEIAKYVDMTVGEVENVVKDTLFSFVMSIDEKGKRQDSDQNEGIGYSIPDKNGVQPEEKLIRRELVKELGDALKVLNEKEQIIISLFYHEELTFTEIGKILNLTTSRISQIHKKAIFKLNKTLRKITAHE</sequence>
<dbReference type="InterPro" id="IPR014284">
    <property type="entry name" value="RNA_pol_sigma-70_dom"/>
</dbReference>
<evidence type="ECO:0000313" key="9">
    <source>
        <dbReference type="Proteomes" id="UP000321574"/>
    </source>
</evidence>
<dbReference type="NCBIfam" id="TIGR02479">
    <property type="entry name" value="FliA_WhiG"/>
    <property type="match status" value="1"/>
</dbReference>
<dbReference type="SUPFAM" id="SSF88946">
    <property type="entry name" value="Sigma2 domain of RNA polymerase sigma factors"/>
    <property type="match status" value="1"/>
</dbReference>
<dbReference type="InterPro" id="IPR007627">
    <property type="entry name" value="RNA_pol_sigma70_r2"/>
</dbReference>
<dbReference type="PRINTS" id="PR00046">
    <property type="entry name" value="SIGMA70FCT"/>
</dbReference>
<accession>A0A5C8P282</accession>
<dbReference type="PANTHER" id="PTHR30385:SF7">
    <property type="entry name" value="RNA POLYMERASE SIGMA FACTOR FLIA"/>
    <property type="match status" value="1"/>
</dbReference>
<dbReference type="CDD" id="cd06171">
    <property type="entry name" value="Sigma70_r4"/>
    <property type="match status" value="1"/>
</dbReference>
<dbReference type="Pfam" id="PF04539">
    <property type="entry name" value="Sigma70_r3"/>
    <property type="match status" value="1"/>
</dbReference>
<comment type="function">
    <text evidence="5">Sigma factors are initiation factors that promote the attachment of RNA polymerase to specific initiation sites and are then released.</text>
</comment>
<dbReference type="RefSeq" id="WP_147665376.1">
    <property type="nucleotide sequence ID" value="NZ_VDUW01000001.1"/>
</dbReference>
<dbReference type="EMBL" id="VDUW01000001">
    <property type="protein sequence ID" value="TXL67705.1"/>
    <property type="molecule type" value="Genomic_DNA"/>
</dbReference>
<feature type="domain" description="RNA polymerase sigma-70" evidence="6">
    <location>
        <begin position="55"/>
        <end position="68"/>
    </location>
</feature>
<dbReference type="InterPro" id="IPR013325">
    <property type="entry name" value="RNA_pol_sigma_r2"/>
</dbReference>
<evidence type="ECO:0000256" key="5">
    <source>
        <dbReference type="RuleBase" id="RU362124"/>
    </source>
</evidence>
<protein>
    <recommendedName>
        <fullName evidence="5">RNA polymerase sigma factor</fullName>
    </recommendedName>
</protein>
<evidence type="ECO:0000259" key="7">
    <source>
        <dbReference type="PROSITE" id="PS00716"/>
    </source>
</evidence>
<dbReference type="NCBIfam" id="NF005809">
    <property type="entry name" value="PRK07670.1"/>
    <property type="match status" value="1"/>
</dbReference>
<comment type="caution">
    <text evidence="8">The sequence shown here is derived from an EMBL/GenBank/DDBJ whole genome shotgun (WGS) entry which is preliminary data.</text>
</comment>
<evidence type="ECO:0000256" key="1">
    <source>
        <dbReference type="ARBA" id="ARBA00023015"/>
    </source>
</evidence>
<dbReference type="InterPro" id="IPR007624">
    <property type="entry name" value="RNA_pol_sigma70_r3"/>
</dbReference>
<dbReference type="PANTHER" id="PTHR30385">
    <property type="entry name" value="SIGMA FACTOR F FLAGELLAR"/>
    <property type="match status" value="1"/>
</dbReference>
<dbReference type="PIRSF" id="PIRSF000770">
    <property type="entry name" value="RNA_pol_sigma-SigE/K"/>
    <property type="match status" value="1"/>
</dbReference>
<dbReference type="Gene3D" id="1.20.140.160">
    <property type="match status" value="1"/>
</dbReference>
<keyword evidence="1 5" id="KW-0805">Transcription regulation</keyword>
<proteinExistence type="inferred from homology"/>
<dbReference type="OrthoDB" id="9799825at2"/>
<keyword evidence="3 5" id="KW-0238">DNA-binding</keyword>
<dbReference type="Pfam" id="PF04545">
    <property type="entry name" value="Sigma70_r4"/>
    <property type="match status" value="1"/>
</dbReference>
<dbReference type="InterPro" id="IPR000943">
    <property type="entry name" value="RNA_pol_sigma70"/>
</dbReference>
<dbReference type="Proteomes" id="UP000321574">
    <property type="component" value="Unassembled WGS sequence"/>
</dbReference>
<feature type="domain" description="RNA polymerase sigma-70" evidence="7">
    <location>
        <begin position="222"/>
        <end position="248"/>
    </location>
</feature>
<dbReference type="PROSITE" id="PS00715">
    <property type="entry name" value="SIGMA70_1"/>
    <property type="match status" value="1"/>
</dbReference>
<gene>
    <name evidence="8" type="ORF">FHP05_01425</name>
</gene>
<dbReference type="PROSITE" id="PS00716">
    <property type="entry name" value="SIGMA70_2"/>
    <property type="match status" value="1"/>
</dbReference>
<comment type="similarity">
    <text evidence="5">Belongs to the sigma-70 factor family.</text>
</comment>
<dbReference type="NCBIfam" id="NF005413">
    <property type="entry name" value="PRK06986.1"/>
    <property type="match status" value="1"/>
</dbReference>
<dbReference type="InterPro" id="IPR012845">
    <property type="entry name" value="RNA_pol_sigma_FliA_WhiG"/>
</dbReference>
<dbReference type="Pfam" id="PF04542">
    <property type="entry name" value="Sigma70_r2"/>
    <property type="match status" value="1"/>
</dbReference>